<evidence type="ECO:0000256" key="3">
    <source>
        <dbReference type="HAMAP-Rule" id="MF_00376"/>
    </source>
</evidence>
<keyword evidence="3" id="KW-0963">Cytoplasm</keyword>
<dbReference type="GO" id="GO:0004140">
    <property type="term" value="F:dephospho-CoA kinase activity"/>
    <property type="evidence" value="ECO:0007669"/>
    <property type="project" value="UniProtKB-UniRule"/>
</dbReference>
<dbReference type="InterPro" id="IPR027417">
    <property type="entry name" value="P-loop_NTPase"/>
</dbReference>
<dbReference type="GO" id="GO:0015937">
    <property type="term" value="P:coenzyme A biosynthetic process"/>
    <property type="evidence" value="ECO:0007669"/>
    <property type="project" value="UniProtKB-UniRule"/>
</dbReference>
<organism evidence="5 6">
    <name type="scientific">Candidatus Cellulosilyticum pullistercoris</name>
    <dbReference type="NCBI Taxonomy" id="2838521"/>
    <lineage>
        <taxon>Bacteria</taxon>
        <taxon>Bacillati</taxon>
        <taxon>Bacillota</taxon>
        <taxon>Clostridia</taxon>
        <taxon>Lachnospirales</taxon>
        <taxon>Cellulosilyticaceae</taxon>
        <taxon>Cellulosilyticum</taxon>
    </lineage>
</organism>
<dbReference type="Proteomes" id="UP000824229">
    <property type="component" value="Unassembled WGS sequence"/>
</dbReference>
<dbReference type="GO" id="GO:0005524">
    <property type="term" value="F:ATP binding"/>
    <property type="evidence" value="ECO:0007669"/>
    <property type="project" value="UniProtKB-UniRule"/>
</dbReference>
<evidence type="ECO:0000313" key="5">
    <source>
        <dbReference type="EMBL" id="MBU3803417.1"/>
    </source>
</evidence>
<dbReference type="AlphaFoldDB" id="A0A9E2NJP0"/>
<comment type="function">
    <text evidence="3">Catalyzes the phosphorylation of the 3'-hydroxyl group of dephosphocoenzyme A to form coenzyme A.</text>
</comment>
<keyword evidence="2 3" id="KW-0067">ATP-binding</keyword>
<comment type="caution">
    <text evidence="5">The sequence shown here is derived from an EMBL/GenBank/DDBJ whole genome shotgun (WGS) entry which is preliminary data.</text>
</comment>
<evidence type="ECO:0000256" key="4">
    <source>
        <dbReference type="NCBIfam" id="TIGR00152"/>
    </source>
</evidence>
<reference evidence="5" key="2">
    <citation type="submission" date="2021-04" db="EMBL/GenBank/DDBJ databases">
        <authorList>
            <person name="Gilroy R."/>
        </authorList>
    </citation>
    <scope>NUCLEOTIDE SEQUENCE</scope>
    <source>
        <strain evidence="5">B5-657</strain>
    </source>
</reference>
<dbReference type="Gene3D" id="3.40.50.300">
    <property type="entry name" value="P-loop containing nucleotide triphosphate hydrolases"/>
    <property type="match status" value="1"/>
</dbReference>
<reference evidence="5" key="1">
    <citation type="journal article" date="2021" name="PeerJ">
        <title>Extensive microbial diversity within the chicken gut microbiome revealed by metagenomics and culture.</title>
        <authorList>
            <person name="Gilroy R."/>
            <person name="Ravi A."/>
            <person name="Getino M."/>
            <person name="Pursley I."/>
            <person name="Horton D.L."/>
            <person name="Alikhan N.F."/>
            <person name="Baker D."/>
            <person name="Gharbi K."/>
            <person name="Hall N."/>
            <person name="Watson M."/>
            <person name="Adriaenssens E.M."/>
            <person name="Foster-Nyarko E."/>
            <person name="Jarju S."/>
            <person name="Secka A."/>
            <person name="Antonio M."/>
            <person name="Oren A."/>
            <person name="Chaudhuri R.R."/>
            <person name="La Ragione R."/>
            <person name="Hildebrand F."/>
            <person name="Pallen M.J."/>
        </authorList>
    </citation>
    <scope>NUCLEOTIDE SEQUENCE</scope>
    <source>
        <strain evidence="5">B5-657</strain>
    </source>
</reference>
<dbReference type="HAMAP" id="MF_00376">
    <property type="entry name" value="Dephospho_CoA_kinase"/>
    <property type="match status" value="1"/>
</dbReference>
<gene>
    <name evidence="3 5" type="primary">coaE</name>
    <name evidence="5" type="ORF">H9872_01470</name>
</gene>
<dbReference type="CDD" id="cd02022">
    <property type="entry name" value="DPCK"/>
    <property type="match status" value="1"/>
</dbReference>
<evidence type="ECO:0000256" key="1">
    <source>
        <dbReference type="ARBA" id="ARBA00022741"/>
    </source>
</evidence>
<comment type="pathway">
    <text evidence="3">Cofactor biosynthesis; coenzyme A biosynthesis; CoA from (R)-pantothenate: step 5/5.</text>
</comment>
<dbReference type="Pfam" id="PF01121">
    <property type="entry name" value="CoaE"/>
    <property type="match status" value="1"/>
</dbReference>
<dbReference type="PANTHER" id="PTHR10695:SF46">
    <property type="entry name" value="BIFUNCTIONAL COENZYME A SYNTHASE-RELATED"/>
    <property type="match status" value="1"/>
</dbReference>
<feature type="binding site" evidence="3">
    <location>
        <begin position="11"/>
        <end position="16"/>
    </location>
    <ligand>
        <name>ATP</name>
        <dbReference type="ChEBI" id="CHEBI:30616"/>
    </ligand>
</feature>
<keyword evidence="3 5" id="KW-0418">Kinase</keyword>
<dbReference type="InterPro" id="IPR001977">
    <property type="entry name" value="Depp_CoAkinase"/>
</dbReference>
<dbReference type="PROSITE" id="PS51219">
    <property type="entry name" value="DPCK"/>
    <property type="match status" value="1"/>
</dbReference>
<keyword evidence="3" id="KW-0173">Coenzyme A biosynthesis</keyword>
<dbReference type="EC" id="2.7.1.24" evidence="3 4"/>
<accession>A0A9E2NJP0</accession>
<dbReference type="PANTHER" id="PTHR10695">
    <property type="entry name" value="DEPHOSPHO-COA KINASE-RELATED"/>
    <property type="match status" value="1"/>
</dbReference>
<keyword evidence="3 5" id="KW-0808">Transferase</keyword>
<proteinExistence type="inferred from homology"/>
<evidence type="ECO:0000313" key="6">
    <source>
        <dbReference type="Proteomes" id="UP000824229"/>
    </source>
</evidence>
<name>A0A9E2NJP0_9FIRM</name>
<dbReference type="SUPFAM" id="SSF52540">
    <property type="entry name" value="P-loop containing nucleoside triphosphate hydrolases"/>
    <property type="match status" value="1"/>
</dbReference>
<dbReference type="GO" id="GO:0005737">
    <property type="term" value="C:cytoplasm"/>
    <property type="evidence" value="ECO:0007669"/>
    <property type="project" value="UniProtKB-SubCell"/>
</dbReference>
<comment type="subcellular location">
    <subcellularLocation>
        <location evidence="3">Cytoplasm</location>
    </subcellularLocation>
</comment>
<keyword evidence="1 3" id="KW-0547">Nucleotide-binding</keyword>
<sequence length="197" mass="21678">MKVIGIVGGMGAGKSTVIAIMNEIQPFSYISADLIGHEILLKGADAYQPIIKAFGKEILDESGEIIRKKLGQAVFGNPEKVALLNTITHPIITTKIKERIAYYQKTAPGQHIILEAALLLESGLVDLTDLVIAVYADKDVRVKRVMARENLDEAHILKRFKAQKEWEELKAAADYVIDNGISLDATTTQIKQLLTLL</sequence>
<protein>
    <recommendedName>
        <fullName evidence="3 4">Dephospho-CoA kinase</fullName>
        <ecNumber evidence="3 4">2.7.1.24</ecNumber>
    </recommendedName>
    <alternativeName>
        <fullName evidence="3">Dephosphocoenzyme A kinase</fullName>
    </alternativeName>
</protein>
<dbReference type="EMBL" id="JAHLFQ010000024">
    <property type="protein sequence ID" value="MBU3803417.1"/>
    <property type="molecule type" value="Genomic_DNA"/>
</dbReference>
<comment type="similarity">
    <text evidence="3">Belongs to the CoaE family.</text>
</comment>
<dbReference type="NCBIfam" id="TIGR00152">
    <property type="entry name" value="dephospho-CoA kinase"/>
    <property type="match status" value="1"/>
</dbReference>
<evidence type="ECO:0000256" key="2">
    <source>
        <dbReference type="ARBA" id="ARBA00022840"/>
    </source>
</evidence>
<comment type="catalytic activity">
    <reaction evidence="3">
        <text>3'-dephospho-CoA + ATP = ADP + CoA + H(+)</text>
        <dbReference type="Rhea" id="RHEA:18245"/>
        <dbReference type="ChEBI" id="CHEBI:15378"/>
        <dbReference type="ChEBI" id="CHEBI:30616"/>
        <dbReference type="ChEBI" id="CHEBI:57287"/>
        <dbReference type="ChEBI" id="CHEBI:57328"/>
        <dbReference type="ChEBI" id="CHEBI:456216"/>
        <dbReference type="EC" id="2.7.1.24"/>
    </reaction>
</comment>